<dbReference type="Pfam" id="PF04446">
    <property type="entry name" value="Thg1"/>
    <property type="match status" value="1"/>
</dbReference>
<sequence length="239" mass="27588">MDSLGDRMKRYEAVTDITLTGRMPCIVRLDGKNFHQWTRSVHAVKPFDADLHHLMADTMLALCQDIQGVVLGYTQSDEISLILQDYFGLDTEPAFGKRLQKIVSITASLATATFNDRARQMFADAPLALFDARAFVLPKEDVTNYLIWRQQDAVRNSIRMAGYAYFSHKSLERVSNDVLQERLWTERGINWNDYAVWEKRGSCAVRDAETRGWQVDEDTPIFTQDRAYIERRLEPDLDE</sequence>
<dbReference type="AlphaFoldDB" id="A0A7Y0L704"/>
<dbReference type="GO" id="GO:0006400">
    <property type="term" value="P:tRNA modification"/>
    <property type="evidence" value="ECO:0007669"/>
    <property type="project" value="InterPro"/>
</dbReference>
<comment type="caution">
    <text evidence="2">The sequence shown here is derived from an EMBL/GenBank/DDBJ whole genome shotgun (WGS) entry which is preliminary data.</text>
</comment>
<gene>
    <name evidence="2" type="ORF">HIJ39_18900</name>
</gene>
<evidence type="ECO:0000313" key="3">
    <source>
        <dbReference type="Proteomes" id="UP000533476"/>
    </source>
</evidence>
<evidence type="ECO:0000313" key="2">
    <source>
        <dbReference type="EMBL" id="NMP24396.1"/>
    </source>
</evidence>
<organism evidence="2 3">
    <name type="scientific">Sulfobacillus harzensis</name>
    <dbReference type="NCBI Taxonomy" id="2729629"/>
    <lineage>
        <taxon>Bacteria</taxon>
        <taxon>Bacillati</taxon>
        <taxon>Bacillota</taxon>
        <taxon>Clostridia</taxon>
        <taxon>Eubacteriales</taxon>
        <taxon>Clostridiales Family XVII. Incertae Sedis</taxon>
        <taxon>Sulfobacillus</taxon>
    </lineage>
</organism>
<dbReference type="Proteomes" id="UP000533476">
    <property type="component" value="Unassembled WGS sequence"/>
</dbReference>
<protein>
    <recommendedName>
        <fullName evidence="1">tRNAHis guanylyltransferase catalytic domain-containing protein</fullName>
    </recommendedName>
</protein>
<dbReference type="InterPro" id="IPR024956">
    <property type="entry name" value="tRNAHis_GuaTrfase_cat"/>
</dbReference>
<dbReference type="PANTHER" id="PTHR12729">
    <property type="entry name" value="TRNA(HIS) GUANYLYLTRANSFERASE-RELATED"/>
    <property type="match status" value="1"/>
</dbReference>
<dbReference type="PANTHER" id="PTHR12729:SF1">
    <property type="entry name" value="TRNAHIS GUANYLYLTRANSFERASE CATALYTIC DOMAIN-CONTAINING PROTEIN"/>
    <property type="match status" value="1"/>
</dbReference>
<dbReference type="RefSeq" id="WP_169102478.1">
    <property type="nucleotide sequence ID" value="NZ_JABBVZ010000107.1"/>
</dbReference>
<evidence type="ECO:0000259" key="1">
    <source>
        <dbReference type="Pfam" id="PF04446"/>
    </source>
</evidence>
<proteinExistence type="predicted"/>
<dbReference type="InterPro" id="IPR007537">
    <property type="entry name" value="tRNAHis_GuaTrfase_Thg1"/>
</dbReference>
<name>A0A7Y0L704_9FIRM</name>
<dbReference type="Gene3D" id="3.30.70.3000">
    <property type="match status" value="1"/>
</dbReference>
<dbReference type="GO" id="GO:0008193">
    <property type="term" value="F:tRNA guanylyltransferase activity"/>
    <property type="evidence" value="ECO:0007669"/>
    <property type="project" value="InterPro"/>
</dbReference>
<reference evidence="2 3" key="1">
    <citation type="submission" date="2020-04" db="EMBL/GenBank/DDBJ databases">
        <authorList>
            <person name="Zhang R."/>
            <person name="Schippers A."/>
        </authorList>
    </citation>
    <scope>NUCLEOTIDE SEQUENCE [LARGE SCALE GENOMIC DNA]</scope>
    <source>
        <strain evidence="2 3">DSM 109850</strain>
    </source>
</reference>
<feature type="domain" description="tRNAHis guanylyltransferase catalytic" evidence="1">
    <location>
        <begin position="6"/>
        <end position="138"/>
    </location>
</feature>
<dbReference type="GO" id="GO:0000287">
    <property type="term" value="F:magnesium ion binding"/>
    <property type="evidence" value="ECO:0007669"/>
    <property type="project" value="InterPro"/>
</dbReference>
<keyword evidence="3" id="KW-1185">Reference proteome</keyword>
<dbReference type="InterPro" id="IPR038469">
    <property type="entry name" value="tRNAHis_GuaTrfase_Thg1_sf"/>
</dbReference>
<dbReference type="EMBL" id="JABBVZ010000107">
    <property type="protein sequence ID" value="NMP24396.1"/>
    <property type="molecule type" value="Genomic_DNA"/>
</dbReference>
<accession>A0A7Y0L704</accession>